<accession>A0A8X6MXU0</accession>
<dbReference type="AlphaFoldDB" id="A0A8X6MXU0"/>
<gene>
    <name evidence="1" type="ORF">NPIL_439681</name>
</gene>
<evidence type="ECO:0000313" key="1">
    <source>
        <dbReference type="EMBL" id="GFS83198.1"/>
    </source>
</evidence>
<proteinExistence type="predicted"/>
<sequence length="78" mass="8680">MFLALFFRQADKVCSHIHAISSWNESASSVEGSLAEGHLEICTSKLMNSMWKEEDNLYGPALPVPDRKDGEEAIVLPM</sequence>
<reference evidence="1" key="1">
    <citation type="submission" date="2020-08" db="EMBL/GenBank/DDBJ databases">
        <title>Multicomponent nature underlies the extraordinary mechanical properties of spider dragline silk.</title>
        <authorList>
            <person name="Kono N."/>
            <person name="Nakamura H."/>
            <person name="Mori M."/>
            <person name="Yoshida Y."/>
            <person name="Ohtoshi R."/>
            <person name="Malay A.D."/>
            <person name="Moran D.A.P."/>
            <person name="Tomita M."/>
            <person name="Numata K."/>
            <person name="Arakawa K."/>
        </authorList>
    </citation>
    <scope>NUCLEOTIDE SEQUENCE</scope>
</reference>
<dbReference type="EMBL" id="BMAW01051905">
    <property type="protein sequence ID" value="GFS83198.1"/>
    <property type="molecule type" value="Genomic_DNA"/>
</dbReference>
<name>A0A8X6MXU0_NEPPI</name>
<organism evidence="1 2">
    <name type="scientific">Nephila pilipes</name>
    <name type="common">Giant wood spider</name>
    <name type="synonym">Nephila maculata</name>
    <dbReference type="NCBI Taxonomy" id="299642"/>
    <lineage>
        <taxon>Eukaryota</taxon>
        <taxon>Metazoa</taxon>
        <taxon>Ecdysozoa</taxon>
        <taxon>Arthropoda</taxon>
        <taxon>Chelicerata</taxon>
        <taxon>Arachnida</taxon>
        <taxon>Araneae</taxon>
        <taxon>Araneomorphae</taxon>
        <taxon>Entelegynae</taxon>
        <taxon>Araneoidea</taxon>
        <taxon>Nephilidae</taxon>
        <taxon>Nephila</taxon>
    </lineage>
</organism>
<protein>
    <submittedName>
        <fullName evidence="1">Uncharacterized protein</fullName>
    </submittedName>
</protein>
<comment type="caution">
    <text evidence="1">The sequence shown here is derived from an EMBL/GenBank/DDBJ whole genome shotgun (WGS) entry which is preliminary data.</text>
</comment>
<dbReference type="Proteomes" id="UP000887013">
    <property type="component" value="Unassembled WGS sequence"/>
</dbReference>
<keyword evidence="2" id="KW-1185">Reference proteome</keyword>
<evidence type="ECO:0000313" key="2">
    <source>
        <dbReference type="Proteomes" id="UP000887013"/>
    </source>
</evidence>